<gene>
    <name evidence="1" type="ORF">SLEP1_g59472</name>
</gene>
<accession>A0AAV5MW19</accession>
<evidence type="ECO:0000313" key="2">
    <source>
        <dbReference type="Proteomes" id="UP001054252"/>
    </source>
</evidence>
<evidence type="ECO:0000313" key="1">
    <source>
        <dbReference type="EMBL" id="GKV52921.1"/>
    </source>
</evidence>
<feature type="non-terminal residue" evidence="1">
    <location>
        <position position="1"/>
    </location>
</feature>
<sequence length="64" mass="7598">KLFSLVFSLCKNFTSFPSTSPLRIEFHPPSQKIKNKFIHPYSILCPYSNSEKRFCFPRIRCQEL</sequence>
<organism evidence="1 2">
    <name type="scientific">Rubroshorea leprosula</name>
    <dbReference type="NCBI Taxonomy" id="152421"/>
    <lineage>
        <taxon>Eukaryota</taxon>
        <taxon>Viridiplantae</taxon>
        <taxon>Streptophyta</taxon>
        <taxon>Embryophyta</taxon>
        <taxon>Tracheophyta</taxon>
        <taxon>Spermatophyta</taxon>
        <taxon>Magnoliopsida</taxon>
        <taxon>eudicotyledons</taxon>
        <taxon>Gunneridae</taxon>
        <taxon>Pentapetalae</taxon>
        <taxon>rosids</taxon>
        <taxon>malvids</taxon>
        <taxon>Malvales</taxon>
        <taxon>Dipterocarpaceae</taxon>
        <taxon>Rubroshorea</taxon>
    </lineage>
</organism>
<reference evidence="1 2" key="1">
    <citation type="journal article" date="2021" name="Commun. Biol.">
        <title>The genome of Shorea leprosula (Dipterocarpaceae) highlights the ecological relevance of drought in aseasonal tropical rainforests.</title>
        <authorList>
            <person name="Ng K.K.S."/>
            <person name="Kobayashi M.J."/>
            <person name="Fawcett J.A."/>
            <person name="Hatakeyama M."/>
            <person name="Paape T."/>
            <person name="Ng C.H."/>
            <person name="Ang C.C."/>
            <person name="Tnah L.H."/>
            <person name="Lee C.T."/>
            <person name="Nishiyama T."/>
            <person name="Sese J."/>
            <person name="O'Brien M.J."/>
            <person name="Copetti D."/>
            <person name="Mohd Noor M.I."/>
            <person name="Ong R.C."/>
            <person name="Putra M."/>
            <person name="Sireger I.Z."/>
            <person name="Indrioko S."/>
            <person name="Kosugi Y."/>
            <person name="Izuno A."/>
            <person name="Isagi Y."/>
            <person name="Lee S.L."/>
            <person name="Shimizu K.K."/>
        </authorList>
    </citation>
    <scope>NUCLEOTIDE SEQUENCE [LARGE SCALE GENOMIC DNA]</scope>
    <source>
        <strain evidence="1">214</strain>
    </source>
</reference>
<dbReference type="EMBL" id="BPVZ01000935">
    <property type="protein sequence ID" value="GKV52921.1"/>
    <property type="molecule type" value="Genomic_DNA"/>
</dbReference>
<dbReference type="Proteomes" id="UP001054252">
    <property type="component" value="Unassembled WGS sequence"/>
</dbReference>
<dbReference type="AlphaFoldDB" id="A0AAV5MW19"/>
<name>A0AAV5MW19_9ROSI</name>
<comment type="caution">
    <text evidence="1">The sequence shown here is derived from an EMBL/GenBank/DDBJ whole genome shotgun (WGS) entry which is preliminary data.</text>
</comment>
<protein>
    <submittedName>
        <fullName evidence="1">Uncharacterized protein</fullName>
    </submittedName>
</protein>
<keyword evidence="2" id="KW-1185">Reference proteome</keyword>
<proteinExistence type="predicted"/>